<feature type="domain" description="Protein kinase" evidence="12">
    <location>
        <begin position="370"/>
        <end position="631"/>
    </location>
</feature>
<evidence type="ECO:0000259" key="13">
    <source>
        <dbReference type="PROSITE" id="PS50030"/>
    </source>
</evidence>
<evidence type="ECO:0000256" key="2">
    <source>
        <dbReference type="ARBA" id="ARBA00012513"/>
    </source>
</evidence>
<evidence type="ECO:0000256" key="5">
    <source>
        <dbReference type="ARBA" id="ARBA00022741"/>
    </source>
</evidence>
<dbReference type="PROSITE" id="PS50030">
    <property type="entry name" value="UBA"/>
    <property type="match status" value="1"/>
</dbReference>
<feature type="transmembrane region" description="Helical" evidence="11">
    <location>
        <begin position="597"/>
        <end position="617"/>
    </location>
</feature>
<dbReference type="SUPFAM" id="SSF103243">
    <property type="entry name" value="KA1-like"/>
    <property type="match status" value="1"/>
</dbReference>
<dbReference type="GO" id="GO:0035556">
    <property type="term" value="P:intracellular signal transduction"/>
    <property type="evidence" value="ECO:0007669"/>
    <property type="project" value="TreeGrafter"/>
</dbReference>
<evidence type="ECO:0000259" key="12">
    <source>
        <dbReference type="PROSITE" id="PS50011"/>
    </source>
</evidence>
<evidence type="ECO:0000256" key="8">
    <source>
        <dbReference type="ARBA" id="ARBA00047899"/>
    </source>
</evidence>
<keyword evidence="11" id="KW-0472">Membrane</keyword>
<dbReference type="FunFam" id="1.10.510.10:FF:000204">
    <property type="entry name" value="Non-specific serine/threonine protein kinase"/>
    <property type="match status" value="1"/>
</dbReference>
<feature type="binding site" evidence="10">
    <location>
        <position position="399"/>
    </location>
    <ligand>
        <name>ATP</name>
        <dbReference type="ChEBI" id="CHEBI:30616"/>
    </ligand>
</feature>
<dbReference type="PANTHER" id="PTHR24346:SF82">
    <property type="entry name" value="KP78A-RELATED"/>
    <property type="match status" value="1"/>
</dbReference>
<evidence type="ECO:0000256" key="10">
    <source>
        <dbReference type="PROSITE-ProRule" id="PRU10141"/>
    </source>
</evidence>
<dbReference type="SMART" id="SM00220">
    <property type="entry name" value="S_TKc"/>
    <property type="match status" value="1"/>
</dbReference>
<dbReference type="InterPro" id="IPR001772">
    <property type="entry name" value="KA1_dom"/>
</dbReference>
<dbReference type="SUPFAM" id="SSF56112">
    <property type="entry name" value="Protein kinase-like (PK-like)"/>
    <property type="match status" value="2"/>
</dbReference>
<dbReference type="FunFam" id="3.30.200.20:FF:000236">
    <property type="entry name" value="Non-specific serine/threonine protein kinase"/>
    <property type="match status" value="1"/>
</dbReference>
<dbReference type="InterPro" id="IPR011009">
    <property type="entry name" value="Kinase-like_dom_sf"/>
</dbReference>
<feature type="domain" description="KA1" evidence="14">
    <location>
        <begin position="267"/>
        <end position="334"/>
    </location>
</feature>
<dbReference type="Gene3D" id="1.10.510.10">
    <property type="entry name" value="Transferase(Phosphotransferase) domain 1"/>
    <property type="match status" value="3"/>
</dbReference>
<feature type="domain" description="UBA" evidence="13">
    <location>
        <begin position="134"/>
        <end position="174"/>
    </location>
</feature>
<comment type="catalytic activity">
    <reaction evidence="9">
        <text>L-seryl-[protein] + ATP = O-phospho-L-seryl-[protein] + ADP + H(+)</text>
        <dbReference type="Rhea" id="RHEA:17989"/>
        <dbReference type="Rhea" id="RHEA-COMP:9863"/>
        <dbReference type="Rhea" id="RHEA-COMP:11604"/>
        <dbReference type="ChEBI" id="CHEBI:15378"/>
        <dbReference type="ChEBI" id="CHEBI:29999"/>
        <dbReference type="ChEBI" id="CHEBI:30616"/>
        <dbReference type="ChEBI" id="CHEBI:83421"/>
        <dbReference type="ChEBI" id="CHEBI:456216"/>
        <dbReference type="EC" id="2.7.11.1"/>
    </reaction>
</comment>
<protein>
    <recommendedName>
        <fullName evidence="2">non-specific serine/threonine protein kinase</fullName>
        <ecNumber evidence="2">2.7.11.1</ecNumber>
    </recommendedName>
</protein>
<evidence type="ECO:0000256" key="4">
    <source>
        <dbReference type="ARBA" id="ARBA00022679"/>
    </source>
</evidence>
<dbReference type="PROSITE" id="PS00108">
    <property type="entry name" value="PROTEIN_KINASE_ST"/>
    <property type="match status" value="2"/>
</dbReference>
<evidence type="ECO:0000313" key="16">
    <source>
        <dbReference type="Proteomes" id="UP000525078"/>
    </source>
</evidence>
<dbReference type="Proteomes" id="UP000525078">
    <property type="component" value="Unassembled WGS sequence"/>
</dbReference>
<dbReference type="EMBL" id="JAATIP010000084">
    <property type="protein sequence ID" value="KAF4376732.1"/>
    <property type="molecule type" value="Genomic_DNA"/>
</dbReference>
<dbReference type="AlphaFoldDB" id="A0A7J6G1R2"/>
<evidence type="ECO:0000256" key="1">
    <source>
        <dbReference type="ARBA" id="ARBA00006234"/>
    </source>
</evidence>
<sequence>MEYAEFGDLFEYVTLYKQNRFNEDEARSVFQQIIFGVEYIHRNMVVHRDLKLENLVLDSNYNVKITDFGFCNHGIYNLPMSLPLGARDLIRRILVVDPTTRMTIPQIRQHPWFKARLPCYLTVSPPSTDQLAKKIDEQILQKVIDKGFDKNQLIQSLLNRVQNKATVAYYLLLDHQYCNSSPYLKAEFQESGFNQIPLPRYMNYQEIGQRPEFPLERKWSLGLQFQANPHEIMTDVLKTLQELGVCWKKIGYYNMKCRWIPRIHATAMKPSNVVKFEVQFCFDMFSNLERCYDVDCIQLYKTREEKNLLDLQRVQGSQFLFLDLCAAIFAQLYTMLDFRIARAHLFPVVMKMDGSTGRAGGNVDMFLPNYKLGKTLGIGSFGKVKIAEHALTGHKVAIKILNRRKIKNMEMEEKVRREIKILRLFMHPHIIRLYEVIETHSDIFVVMEYVKSGELFDYIVEKGRLQEDEARNFFQQIISGVEYCHRNMVVHRDLKPENLLLDSKCNVKIADFGLSNIMRDGHFLKTSCGSPNYAAPEVISGKLYAGPEVDVWSCGVILYALLCGTLPFDDENIPNLFKKIKVLLFSSDLQLASPGHLSLFFFFPVYCLASVYISQYLNVHLLNSHKYIFVF</sequence>
<dbReference type="PROSITE" id="PS50011">
    <property type="entry name" value="PROTEIN_KINASE_DOM"/>
    <property type="match status" value="2"/>
</dbReference>
<evidence type="ECO:0000259" key="14">
    <source>
        <dbReference type="PROSITE" id="PS50032"/>
    </source>
</evidence>
<dbReference type="CDD" id="cd14335">
    <property type="entry name" value="UBA_SnRK1_plant"/>
    <property type="match status" value="1"/>
</dbReference>
<dbReference type="InterPro" id="IPR017441">
    <property type="entry name" value="Protein_kinase_ATP_BS"/>
</dbReference>
<dbReference type="PROSITE" id="PS50032">
    <property type="entry name" value="KA1"/>
    <property type="match status" value="1"/>
</dbReference>
<keyword evidence="11" id="KW-0812">Transmembrane</keyword>
<dbReference type="PROSITE" id="PS00107">
    <property type="entry name" value="PROTEIN_KINASE_ATP"/>
    <property type="match status" value="1"/>
</dbReference>
<dbReference type="GO" id="GO:0005737">
    <property type="term" value="C:cytoplasm"/>
    <property type="evidence" value="ECO:0007669"/>
    <property type="project" value="TreeGrafter"/>
</dbReference>
<dbReference type="GO" id="GO:0004674">
    <property type="term" value="F:protein serine/threonine kinase activity"/>
    <property type="evidence" value="ECO:0007669"/>
    <property type="project" value="UniProtKB-KW"/>
</dbReference>
<organism evidence="15 16">
    <name type="scientific">Cannabis sativa</name>
    <name type="common">Hemp</name>
    <name type="synonym">Marijuana</name>
    <dbReference type="NCBI Taxonomy" id="3483"/>
    <lineage>
        <taxon>Eukaryota</taxon>
        <taxon>Viridiplantae</taxon>
        <taxon>Streptophyta</taxon>
        <taxon>Embryophyta</taxon>
        <taxon>Tracheophyta</taxon>
        <taxon>Spermatophyta</taxon>
        <taxon>Magnoliopsida</taxon>
        <taxon>eudicotyledons</taxon>
        <taxon>Gunneridae</taxon>
        <taxon>Pentapetalae</taxon>
        <taxon>rosids</taxon>
        <taxon>fabids</taxon>
        <taxon>Rosales</taxon>
        <taxon>Cannabaceae</taxon>
        <taxon>Cannabis</taxon>
    </lineage>
</organism>
<accession>A0A7J6G1R2</accession>
<keyword evidence="5 10" id="KW-0547">Nucleotide-binding</keyword>
<dbReference type="InterPro" id="IPR015940">
    <property type="entry name" value="UBA"/>
</dbReference>
<gene>
    <name evidence="15" type="ORF">F8388_025603</name>
</gene>
<proteinExistence type="inferred from homology"/>
<dbReference type="Pfam" id="PF02149">
    <property type="entry name" value="KA1"/>
    <property type="match status" value="1"/>
</dbReference>
<dbReference type="CDD" id="cd12122">
    <property type="entry name" value="AMPKA_C"/>
    <property type="match status" value="1"/>
</dbReference>
<dbReference type="InterPro" id="IPR008271">
    <property type="entry name" value="Ser/Thr_kinase_AS"/>
</dbReference>
<evidence type="ECO:0000256" key="3">
    <source>
        <dbReference type="ARBA" id="ARBA00022527"/>
    </source>
</evidence>
<dbReference type="CDD" id="cd14079">
    <property type="entry name" value="STKc_AMPK_alpha"/>
    <property type="match status" value="1"/>
</dbReference>
<dbReference type="GO" id="GO:0005524">
    <property type="term" value="F:ATP binding"/>
    <property type="evidence" value="ECO:0007669"/>
    <property type="project" value="UniProtKB-UniRule"/>
</dbReference>
<dbReference type="InterPro" id="IPR028375">
    <property type="entry name" value="KA1/Ssp2_C"/>
</dbReference>
<keyword evidence="6" id="KW-0418">Kinase</keyword>
<name>A0A7J6G1R2_CANSA</name>
<keyword evidence="7 10" id="KW-0067">ATP-binding</keyword>
<evidence type="ECO:0000256" key="6">
    <source>
        <dbReference type="ARBA" id="ARBA00022777"/>
    </source>
</evidence>
<dbReference type="Pfam" id="PF00069">
    <property type="entry name" value="Pkinase"/>
    <property type="match status" value="2"/>
</dbReference>
<keyword evidence="11" id="KW-1133">Transmembrane helix</keyword>
<dbReference type="PANTHER" id="PTHR24346">
    <property type="entry name" value="MAP/MICROTUBULE AFFINITY-REGULATING KINASE"/>
    <property type="match status" value="1"/>
</dbReference>
<evidence type="ECO:0000313" key="15">
    <source>
        <dbReference type="EMBL" id="KAF4376732.1"/>
    </source>
</evidence>
<dbReference type="InterPro" id="IPR000719">
    <property type="entry name" value="Prot_kinase_dom"/>
</dbReference>
<feature type="domain" description="Protein kinase" evidence="12">
    <location>
        <begin position="1"/>
        <end position="178"/>
    </location>
</feature>
<comment type="caution">
    <text evidence="15">The sequence shown here is derived from an EMBL/GenBank/DDBJ whole genome shotgun (WGS) entry which is preliminary data.</text>
</comment>
<evidence type="ECO:0000256" key="7">
    <source>
        <dbReference type="ARBA" id="ARBA00022840"/>
    </source>
</evidence>
<comment type="similarity">
    <text evidence="1">Belongs to the protein kinase superfamily. CAMK Ser/Thr protein kinase family. SNF1 subfamily.</text>
</comment>
<evidence type="ECO:0000256" key="11">
    <source>
        <dbReference type="SAM" id="Phobius"/>
    </source>
</evidence>
<dbReference type="EC" id="2.7.11.1" evidence="2"/>
<keyword evidence="3" id="KW-0723">Serine/threonine-protein kinase</keyword>
<keyword evidence="4" id="KW-0808">Transferase</keyword>
<dbReference type="Gene3D" id="3.30.310.80">
    <property type="entry name" value="Kinase associated domain 1, KA1"/>
    <property type="match status" value="1"/>
</dbReference>
<reference evidence="15 16" key="1">
    <citation type="journal article" date="2020" name="bioRxiv">
        <title>Sequence and annotation of 42 cannabis genomes reveals extensive copy number variation in cannabinoid synthesis and pathogen resistance genes.</title>
        <authorList>
            <person name="Mckernan K.J."/>
            <person name="Helbert Y."/>
            <person name="Kane L.T."/>
            <person name="Ebling H."/>
            <person name="Zhang L."/>
            <person name="Liu B."/>
            <person name="Eaton Z."/>
            <person name="Mclaughlin S."/>
            <person name="Kingan S."/>
            <person name="Baybayan P."/>
            <person name="Concepcion G."/>
            <person name="Jordan M."/>
            <person name="Riva A."/>
            <person name="Barbazuk W."/>
            <person name="Harkins T."/>
        </authorList>
    </citation>
    <scope>NUCLEOTIDE SEQUENCE [LARGE SCALE GENOMIC DNA]</scope>
    <source>
        <strain evidence="16">cv. Jamaican Lion 4</strain>
        <tissue evidence="15">Leaf</tissue>
    </source>
</reference>
<comment type="catalytic activity">
    <reaction evidence="8">
        <text>L-threonyl-[protein] + ATP = O-phospho-L-threonyl-[protein] + ADP + H(+)</text>
        <dbReference type="Rhea" id="RHEA:46608"/>
        <dbReference type="Rhea" id="RHEA-COMP:11060"/>
        <dbReference type="Rhea" id="RHEA-COMP:11605"/>
        <dbReference type="ChEBI" id="CHEBI:15378"/>
        <dbReference type="ChEBI" id="CHEBI:30013"/>
        <dbReference type="ChEBI" id="CHEBI:30616"/>
        <dbReference type="ChEBI" id="CHEBI:61977"/>
        <dbReference type="ChEBI" id="CHEBI:456216"/>
        <dbReference type="EC" id="2.7.11.1"/>
    </reaction>
</comment>
<evidence type="ECO:0000256" key="9">
    <source>
        <dbReference type="ARBA" id="ARBA00048679"/>
    </source>
</evidence>